<dbReference type="AlphaFoldDB" id="A0A9E5JN92"/>
<dbReference type="GO" id="GO:0004658">
    <property type="term" value="F:propionyl-CoA carboxylase activity"/>
    <property type="evidence" value="ECO:0007669"/>
    <property type="project" value="InterPro"/>
</dbReference>
<organism evidence="1 2">
    <name type="scientific">Microcella pacifica</name>
    <dbReference type="NCBI Taxonomy" id="2591847"/>
    <lineage>
        <taxon>Bacteria</taxon>
        <taxon>Bacillati</taxon>
        <taxon>Actinomycetota</taxon>
        <taxon>Actinomycetes</taxon>
        <taxon>Micrococcales</taxon>
        <taxon>Microbacteriaceae</taxon>
        <taxon>Microcella</taxon>
    </lineage>
</organism>
<dbReference type="GO" id="GO:0003989">
    <property type="term" value="F:acetyl-CoA carboxylase activity"/>
    <property type="evidence" value="ECO:0007669"/>
    <property type="project" value="InterPro"/>
</dbReference>
<evidence type="ECO:0000313" key="1">
    <source>
        <dbReference type="EMBL" id="NHF62640.1"/>
    </source>
</evidence>
<dbReference type="Proteomes" id="UP000818266">
    <property type="component" value="Unassembled WGS sequence"/>
</dbReference>
<dbReference type="Pfam" id="PF13822">
    <property type="entry name" value="ACC_epsilon"/>
    <property type="match status" value="1"/>
</dbReference>
<protein>
    <submittedName>
        <fullName evidence="1">Acyl-CoA carboxylase subunit epsilon</fullName>
    </submittedName>
</protein>
<gene>
    <name evidence="1" type="ORF">FK219_005215</name>
</gene>
<comment type="caution">
    <text evidence="1">The sequence shown here is derived from an EMBL/GenBank/DDBJ whole genome shotgun (WGS) entry which is preliminary data.</text>
</comment>
<dbReference type="InterPro" id="IPR032716">
    <property type="entry name" value="ACC_epsilon"/>
</dbReference>
<dbReference type="EMBL" id="VIKT02000006">
    <property type="protein sequence ID" value="NHF62640.1"/>
    <property type="molecule type" value="Genomic_DNA"/>
</dbReference>
<dbReference type="RefSeq" id="WP_152582328.1">
    <property type="nucleotide sequence ID" value="NZ_JAVJUB010000046.1"/>
</dbReference>
<sequence length="85" mass="8966">MTGDESAVSAESETAPRVTVLTGSPTEVELAAAHAVISAVLAEQHERGVERVEPPIDQWSSRAHALRQPLAPGPGAWAASRRMRG</sequence>
<reference evidence="1 2" key="1">
    <citation type="submission" date="2020-03" db="EMBL/GenBank/DDBJ databases">
        <title>Chryseoglobus sp. isolated from a deep-sea seamount.</title>
        <authorList>
            <person name="Zhang D.-C."/>
        </authorList>
    </citation>
    <scope>NUCLEOTIDE SEQUENCE [LARGE SCALE GENOMIC DNA]</scope>
    <source>
        <strain evidence="1 2">KN1116</strain>
    </source>
</reference>
<name>A0A9E5JN92_9MICO</name>
<keyword evidence="2" id="KW-1185">Reference proteome</keyword>
<accession>A0A9E5JN92</accession>
<evidence type="ECO:0000313" key="2">
    <source>
        <dbReference type="Proteomes" id="UP000818266"/>
    </source>
</evidence>
<proteinExistence type="predicted"/>
<dbReference type="OrthoDB" id="4300992at2"/>